<protein>
    <recommendedName>
        <fullName evidence="2">DUF115 domain-containing protein</fullName>
    </recommendedName>
</protein>
<evidence type="ECO:0000313" key="1">
    <source>
        <dbReference type="EMBL" id="GAI65751.1"/>
    </source>
</evidence>
<accession>X1RFH9</accession>
<dbReference type="AlphaFoldDB" id="X1RFH9"/>
<comment type="caution">
    <text evidence="1">The sequence shown here is derived from an EMBL/GenBank/DDBJ whole genome shotgun (WGS) entry which is preliminary data.</text>
</comment>
<proteinExistence type="predicted"/>
<evidence type="ECO:0008006" key="2">
    <source>
        <dbReference type="Google" id="ProtNLM"/>
    </source>
</evidence>
<dbReference type="Gene3D" id="3.90.1480.10">
    <property type="entry name" value="Alpha-2,3-sialyltransferase"/>
    <property type="match status" value="1"/>
</dbReference>
<dbReference type="EMBL" id="BARW01000529">
    <property type="protein sequence ID" value="GAI65751.1"/>
    <property type="molecule type" value="Genomic_DNA"/>
</dbReference>
<organism evidence="1">
    <name type="scientific">marine sediment metagenome</name>
    <dbReference type="NCBI Taxonomy" id="412755"/>
    <lineage>
        <taxon>unclassified sequences</taxon>
        <taxon>metagenomes</taxon>
        <taxon>ecological metagenomes</taxon>
    </lineage>
</organism>
<gene>
    <name evidence="1" type="ORF">S12H4_02243</name>
</gene>
<name>X1RFH9_9ZZZZ</name>
<sequence length="195" mass="22473">MKFLEDLRDKHKGEEIWVSGSGASVDDFPDDFFKDKICIAVNWVFFVFLDTGDGIKKFAPPRVLYSVHSHRGAADWIAKHSPDFLKNCFFISHPLVPYRRGYTCWQDFNDDPYWIRNSADPRYIRGSGADFEKMAKCIMEKRNDCEYFSRGTSLHWAIEVAIVLGAKKIYVIGGEGKGSHMQKHGSMYKPVNYNI</sequence>
<feature type="non-terminal residue" evidence="1">
    <location>
        <position position="195"/>
    </location>
</feature>
<reference evidence="1" key="1">
    <citation type="journal article" date="2014" name="Front. Microbiol.">
        <title>High frequency of phylogenetically diverse reductive dehalogenase-homologous genes in deep subseafloor sedimentary metagenomes.</title>
        <authorList>
            <person name="Kawai M."/>
            <person name="Futagami T."/>
            <person name="Toyoda A."/>
            <person name="Takaki Y."/>
            <person name="Nishi S."/>
            <person name="Hori S."/>
            <person name="Arai W."/>
            <person name="Tsubouchi T."/>
            <person name="Morono Y."/>
            <person name="Uchiyama I."/>
            <person name="Ito T."/>
            <person name="Fujiyama A."/>
            <person name="Inagaki F."/>
            <person name="Takami H."/>
        </authorList>
    </citation>
    <scope>NUCLEOTIDE SEQUENCE</scope>
    <source>
        <strain evidence="1">Expedition CK06-06</strain>
    </source>
</reference>